<organism evidence="2 3">
    <name type="scientific">Sphingomonas panacisoli</name>
    <dbReference type="NCBI Taxonomy" id="1813879"/>
    <lineage>
        <taxon>Bacteria</taxon>
        <taxon>Pseudomonadati</taxon>
        <taxon>Pseudomonadota</taxon>
        <taxon>Alphaproteobacteria</taxon>
        <taxon>Sphingomonadales</taxon>
        <taxon>Sphingomonadaceae</taxon>
        <taxon>Sphingomonas</taxon>
    </lineage>
</organism>
<proteinExistence type="predicted"/>
<gene>
    <name evidence="2" type="ORF">FPZ24_14685</name>
</gene>
<feature type="transmembrane region" description="Helical" evidence="1">
    <location>
        <begin position="29"/>
        <end position="49"/>
    </location>
</feature>
<dbReference type="AlphaFoldDB" id="A0A5B8LK83"/>
<sequence length="124" mass="13486">MRRVRLTAALLALVTVLIAALFWFLPDVSVETVICTAIAAGCLAIVAPFEARYPPERKRVLAACVVYVVMIGVALGFAFQGYADRAAPMGALGALAAVGLILVLWSFGIRNRVSRPAWRDYYDR</sequence>
<name>A0A5B8LK83_9SPHN</name>
<keyword evidence="3" id="KW-1185">Reference proteome</keyword>
<evidence type="ECO:0000256" key="1">
    <source>
        <dbReference type="SAM" id="Phobius"/>
    </source>
</evidence>
<dbReference type="KEGG" id="spai:FPZ24_14685"/>
<keyword evidence="1" id="KW-0812">Transmembrane</keyword>
<evidence type="ECO:0000313" key="3">
    <source>
        <dbReference type="Proteomes" id="UP000315673"/>
    </source>
</evidence>
<accession>A0A5B8LK83</accession>
<keyword evidence="1" id="KW-1133">Transmembrane helix</keyword>
<evidence type="ECO:0000313" key="2">
    <source>
        <dbReference type="EMBL" id="QDZ08563.1"/>
    </source>
</evidence>
<reference evidence="2 3" key="1">
    <citation type="submission" date="2019-07" db="EMBL/GenBank/DDBJ databases">
        <title>Full genome sequence of Sphingomonas sp. 4R-6-7(HKS19).</title>
        <authorList>
            <person name="Im W.-T."/>
        </authorList>
    </citation>
    <scope>NUCLEOTIDE SEQUENCE [LARGE SCALE GENOMIC DNA]</scope>
    <source>
        <strain evidence="2 3">HKS19</strain>
    </source>
</reference>
<dbReference type="EMBL" id="CP042306">
    <property type="protein sequence ID" value="QDZ08563.1"/>
    <property type="molecule type" value="Genomic_DNA"/>
</dbReference>
<dbReference type="Proteomes" id="UP000315673">
    <property type="component" value="Chromosome"/>
</dbReference>
<feature type="transmembrane region" description="Helical" evidence="1">
    <location>
        <begin position="61"/>
        <end position="83"/>
    </location>
</feature>
<dbReference type="RefSeq" id="WP_146573214.1">
    <property type="nucleotide sequence ID" value="NZ_CP042306.1"/>
</dbReference>
<protein>
    <submittedName>
        <fullName evidence="2">Uncharacterized protein</fullName>
    </submittedName>
</protein>
<feature type="transmembrane region" description="Helical" evidence="1">
    <location>
        <begin position="89"/>
        <end position="109"/>
    </location>
</feature>
<keyword evidence="1" id="KW-0472">Membrane</keyword>